<sequence length="252" mass="27240">MIDAVGKPQSILLLGGASDMGLAVVEEFLTRGSARVVLAARGGEDLAQAKQRMNTAGASEVTTVEFDALDFDSHPAVFDKIWADGDIDIAIVAFGLLGDNEQQWQNQKLAVQAVQVNYTGAVSVGVLLAEHMKKQGHGQIVAFSSVAGEMVRRSNFVYGSAKAGLDGFYRMLGEALRDTGVRVLTVRPGQARTNMTKDLDDAPLTVDKEVVARAIAKGVDNRKTVIWVHPLFRPIMLVLKHLPLPILRKLPI</sequence>
<evidence type="ECO:0000256" key="2">
    <source>
        <dbReference type="ARBA" id="ARBA00023002"/>
    </source>
</evidence>
<dbReference type="GO" id="GO:0016491">
    <property type="term" value="F:oxidoreductase activity"/>
    <property type="evidence" value="ECO:0007669"/>
    <property type="project" value="UniProtKB-KW"/>
</dbReference>
<gene>
    <name evidence="3" type="ORF">MA47_10440</name>
</gene>
<dbReference type="SUPFAM" id="SSF51735">
    <property type="entry name" value="NAD(P)-binding Rossmann-fold domains"/>
    <property type="match status" value="1"/>
</dbReference>
<dbReference type="NCBIfam" id="NF005912">
    <property type="entry name" value="PRK07904.1"/>
    <property type="match status" value="1"/>
</dbReference>
<dbReference type="PANTHER" id="PTHR43669">
    <property type="entry name" value="5-KETO-D-GLUCONATE 5-REDUCTASE"/>
    <property type="match status" value="1"/>
</dbReference>
<dbReference type="GeneID" id="300553890"/>
<evidence type="ECO:0000256" key="1">
    <source>
        <dbReference type="ARBA" id="ARBA00006484"/>
    </source>
</evidence>
<dbReference type="InterPro" id="IPR036291">
    <property type="entry name" value="NAD(P)-bd_dom_sf"/>
</dbReference>
<keyword evidence="2" id="KW-0560">Oxidoreductase</keyword>
<organism evidence="3 4">
    <name type="scientific">Corynebacterium auriscanis</name>
    <dbReference type="NCBI Taxonomy" id="99807"/>
    <lineage>
        <taxon>Bacteria</taxon>
        <taxon>Bacillati</taxon>
        <taxon>Actinomycetota</taxon>
        <taxon>Actinomycetes</taxon>
        <taxon>Mycobacteriales</taxon>
        <taxon>Corynebacteriaceae</taxon>
        <taxon>Corynebacterium</taxon>
    </lineage>
</organism>
<dbReference type="InterPro" id="IPR020904">
    <property type="entry name" value="Sc_DH/Rdtase_CS"/>
</dbReference>
<dbReference type="AlphaFoldDB" id="A0A0A2DMF1"/>
<dbReference type="EMBL" id="JRVJ01000023">
    <property type="protein sequence ID" value="KGM18066.1"/>
    <property type="molecule type" value="Genomic_DNA"/>
</dbReference>
<dbReference type="Gene3D" id="3.40.50.720">
    <property type="entry name" value="NAD(P)-binding Rossmann-like Domain"/>
    <property type="match status" value="1"/>
</dbReference>
<dbReference type="Pfam" id="PF00106">
    <property type="entry name" value="adh_short"/>
    <property type="match status" value="1"/>
</dbReference>
<evidence type="ECO:0000313" key="4">
    <source>
        <dbReference type="Proteomes" id="UP000030145"/>
    </source>
</evidence>
<reference evidence="3 4" key="1">
    <citation type="submission" date="2014-10" db="EMBL/GenBank/DDBJ databases">
        <title>Whole Genome sequence of Corynebacterium auriscanis strain CIP 106629.</title>
        <authorList>
            <person name="Hassan S.S."/>
            <person name="Jamal S.B."/>
            <person name="Tiwari S."/>
            <person name="Oliveira L.D.C."/>
            <person name="Souza F."/>
            <person name="Mariano D.C."/>
            <person name="Almeida S."/>
            <person name="Dorella F."/>
            <person name="Pereira F."/>
            <person name="Carvalho A."/>
            <person name="Leal C.A."/>
            <person name="Soares S.D.C."/>
            <person name="Figueiredo H.C."/>
            <person name="Silva A."/>
            <person name="Azevedo V.A."/>
        </authorList>
    </citation>
    <scope>NUCLEOTIDE SEQUENCE [LARGE SCALE GENOMIC DNA]</scope>
    <source>
        <strain evidence="3 4">CIP 106629</strain>
    </source>
</reference>
<comment type="caution">
    <text evidence="3">The sequence shown here is derived from an EMBL/GenBank/DDBJ whole genome shotgun (WGS) entry which is preliminary data.</text>
</comment>
<dbReference type="CDD" id="cd05233">
    <property type="entry name" value="SDR_c"/>
    <property type="match status" value="1"/>
</dbReference>
<dbReference type="InterPro" id="IPR002347">
    <property type="entry name" value="SDR_fam"/>
</dbReference>
<dbReference type="PRINTS" id="PR00081">
    <property type="entry name" value="GDHRDH"/>
</dbReference>
<evidence type="ECO:0000313" key="3">
    <source>
        <dbReference type="EMBL" id="KGM18066.1"/>
    </source>
</evidence>
<keyword evidence="4" id="KW-1185">Reference proteome</keyword>
<accession>A0A0A2DMF1</accession>
<protein>
    <submittedName>
        <fullName evidence="3">Short-chain dehydrogenase</fullName>
    </submittedName>
</protein>
<proteinExistence type="inferred from homology"/>
<dbReference type="PROSITE" id="PS00061">
    <property type="entry name" value="ADH_SHORT"/>
    <property type="match status" value="1"/>
</dbReference>
<name>A0A0A2DMF1_9CORY</name>
<comment type="similarity">
    <text evidence="1">Belongs to the short-chain dehydrogenases/reductases (SDR) family.</text>
</comment>
<dbReference type="Proteomes" id="UP000030145">
    <property type="component" value="Unassembled WGS sequence"/>
</dbReference>
<dbReference type="PANTHER" id="PTHR43669:SF6">
    <property type="entry name" value="DECAPRENYLPHOSPHORYL-2-KETO-BETA-D-ERYTHRO-PENTOSE REDUCTASE"/>
    <property type="match status" value="1"/>
</dbReference>
<dbReference type="RefSeq" id="WP_035116078.1">
    <property type="nucleotide sequence ID" value="NZ_CP047046.1"/>
</dbReference>